<organism evidence="2 3">
    <name type="scientific">Acetitomaculum ruminis DSM 5522</name>
    <dbReference type="NCBI Taxonomy" id="1120918"/>
    <lineage>
        <taxon>Bacteria</taxon>
        <taxon>Bacillati</taxon>
        <taxon>Bacillota</taxon>
        <taxon>Clostridia</taxon>
        <taxon>Lachnospirales</taxon>
        <taxon>Lachnospiraceae</taxon>
        <taxon>Acetitomaculum</taxon>
    </lineage>
</organism>
<evidence type="ECO:0000313" key="2">
    <source>
        <dbReference type="EMBL" id="SFA70067.1"/>
    </source>
</evidence>
<feature type="transmembrane region" description="Helical" evidence="1">
    <location>
        <begin position="6"/>
        <end position="28"/>
    </location>
</feature>
<keyword evidence="1" id="KW-0812">Transmembrane</keyword>
<gene>
    <name evidence="2" type="ORF">SAMN05216249_101102</name>
</gene>
<sequence>MTNANTFNSMIIVLLMFMFLYFLALGVYETIKIIQKRKYRKALKSDGVESSCNDKDKNIM</sequence>
<protein>
    <submittedName>
        <fullName evidence="2">Uncharacterized protein</fullName>
    </submittedName>
</protein>
<evidence type="ECO:0000256" key="1">
    <source>
        <dbReference type="SAM" id="Phobius"/>
    </source>
</evidence>
<dbReference type="RefSeq" id="WP_092869823.1">
    <property type="nucleotide sequence ID" value="NZ_FOJY01000001.1"/>
</dbReference>
<dbReference type="Proteomes" id="UP000198838">
    <property type="component" value="Unassembled WGS sequence"/>
</dbReference>
<proteinExistence type="predicted"/>
<dbReference type="EMBL" id="FOJY01000001">
    <property type="protein sequence ID" value="SFA70067.1"/>
    <property type="molecule type" value="Genomic_DNA"/>
</dbReference>
<evidence type="ECO:0000313" key="3">
    <source>
        <dbReference type="Proteomes" id="UP000198838"/>
    </source>
</evidence>
<name>A0A1I0V209_9FIRM</name>
<keyword evidence="1" id="KW-1133">Transmembrane helix</keyword>
<dbReference type="STRING" id="1120918.SAMN05216249_101102"/>
<dbReference type="AlphaFoldDB" id="A0A1I0V209"/>
<keyword evidence="3" id="KW-1185">Reference proteome</keyword>
<reference evidence="2 3" key="1">
    <citation type="submission" date="2016-10" db="EMBL/GenBank/DDBJ databases">
        <authorList>
            <person name="de Groot N.N."/>
        </authorList>
    </citation>
    <scope>NUCLEOTIDE SEQUENCE [LARGE SCALE GENOMIC DNA]</scope>
    <source>
        <strain evidence="2 3">DSM 5522</strain>
    </source>
</reference>
<accession>A0A1I0V209</accession>
<keyword evidence="1" id="KW-0472">Membrane</keyword>